<evidence type="ECO:0000256" key="1">
    <source>
        <dbReference type="SAM" id="MobiDB-lite"/>
    </source>
</evidence>
<name>E4Z6F0_OIKDI</name>
<feature type="compositionally biased region" description="Basic and acidic residues" evidence="1">
    <location>
        <begin position="164"/>
        <end position="176"/>
    </location>
</feature>
<feature type="compositionally biased region" description="Basic residues" evidence="1">
    <location>
        <begin position="93"/>
        <end position="110"/>
    </location>
</feature>
<feature type="region of interest" description="Disordered" evidence="1">
    <location>
        <begin position="1"/>
        <end position="121"/>
    </location>
</feature>
<dbReference type="EMBL" id="FN658049">
    <property type="protein sequence ID" value="CBY43278.1"/>
    <property type="molecule type" value="Genomic_DNA"/>
</dbReference>
<dbReference type="Proteomes" id="UP000011014">
    <property type="component" value="Unassembled WGS sequence"/>
</dbReference>
<sequence>MNEKSNERLENETKEDEIASMISKSFEASKESEVKESIESAMPEQEHLKEGEDENENKIPFQENEADDNEGIQISGELNPEILEALEKTENTRKRKIKWASKKRPSKKKITAFPDDRGMHAMPSSFLDKIDSRCQSAVEFKNKMMGRHDSSRMSQEKSYAQLLKMDKSRRQKEAKQRARKGFFKKQKLESKKTAATKLI</sequence>
<feature type="region of interest" description="Disordered" evidence="1">
    <location>
        <begin position="164"/>
        <end position="199"/>
    </location>
</feature>
<protein>
    <submittedName>
        <fullName evidence="2">Uncharacterized protein</fullName>
    </submittedName>
</protein>
<gene>
    <name evidence="2" type="ORF">GSOID_T00027862001</name>
</gene>
<evidence type="ECO:0000313" key="2">
    <source>
        <dbReference type="EMBL" id="CBY43278.1"/>
    </source>
</evidence>
<dbReference type="AlphaFoldDB" id="E4Z6F0"/>
<proteinExistence type="predicted"/>
<feature type="compositionally biased region" description="Basic and acidic residues" evidence="1">
    <location>
        <begin position="1"/>
        <end position="12"/>
    </location>
</feature>
<accession>E4Z6F0</accession>
<organism evidence="2">
    <name type="scientific">Oikopleura dioica</name>
    <name type="common">Tunicate</name>
    <dbReference type="NCBI Taxonomy" id="34765"/>
    <lineage>
        <taxon>Eukaryota</taxon>
        <taxon>Metazoa</taxon>
        <taxon>Chordata</taxon>
        <taxon>Tunicata</taxon>
        <taxon>Appendicularia</taxon>
        <taxon>Copelata</taxon>
        <taxon>Oikopleuridae</taxon>
        <taxon>Oikopleura</taxon>
    </lineage>
</organism>
<reference evidence="2" key="1">
    <citation type="journal article" date="2010" name="Science">
        <title>Plasticity of animal genome architecture unmasked by rapid evolution of a pelagic tunicate.</title>
        <authorList>
            <person name="Denoeud F."/>
            <person name="Henriet S."/>
            <person name="Mungpakdee S."/>
            <person name="Aury J.M."/>
            <person name="Da Silva C."/>
            <person name="Brinkmann H."/>
            <person name="Mikhaleva J."/>
            <person name="Olsen L.C."/>
            <person name="Jubin C."/>
            <person name="Canestro C."/>
            <person name="Bouquet J.M."/>
            <person name="Danks G."/>
            <person name="Poulain J."/>
            <person name="Campsteijn C."/>
            <person name="Adamski M."/>
            <person name="Cross I."/>
            <person name="Yadetie F."/>
            <person name="Muffato M."/>
            <person name="Louis A."/>
            <person name="Butcher S."/>
            <person name="Tsagkogeorga G."/>
            <person name="Konrad A."/>
            <person name="Singh S."/>
            <person name="Jensen M.F."/>
            <person name="Cong E.H."/>
            <person name="Eikeseth-Otteraa H."/>
            <person name="Noel B."/>
            <person name="Anthouard V."/>
            <person name="Porcel B.M."/>
            <person name="Kachouri-Lafond R."/>
            <person name="Nishino A."/>
            <person name="Ugolini M."/>
            <person name="Chourrout P."/>
            <person name="Nishida H."/>
            <person name="Aasland R."/>
            <person name="Huzurbazar S."/>
            <person name="Westhof E."/>
            <person name="Delsuc F."/>
            <person name="Lehrach H."/>
            <person name="Reinhardt R."/>
            <person name="Weissenbach J."/>
            <person name="Roy S.W."/>
            <person name="Artiguenave F."/>
            <person name="Postlethwait J.H."/>
            <person name="Manak J.R."/>
            <person name="Thompson E.M."/>
            <person name="Jaillon O."/>
            <person name="Du Pasquier L."/>
            <person name="Boudinot P."/>
            <person name="Liberles D.A."/>
            <person name="Volff J.N."/>
            <person name="Philippe H."/>
            <person name="Lenhard B."/>
            <person name="Roest Crollius H."/>
            <person name="Wincker P."/>
            <person name="Chourrout D."/>
        </authorList>
    </citation>
    <scope>NUCLEOTIDE SEQUENCE [LARGE SCALE GENOMIC DNA]</scope>
</reference>
<feature type="compositionally biased region" description="Basic and acidic residues" evidence="1">
    <location>
        <begin position="27"/>
        <end position="50"/>
    </location>
</feature>